<evidence type="ECO:0000313" key="2">
    <source>
        <dbReference type="Proteomes" id="UP000018747"/>
    </source>
</evidence>
<gene>
    <name evidence="1" type="ORF">LEP1GSC062_2438</name>
</gene>
<keyword evidence="2" id="KW-1185">Reference proteome</keyword>
<sequence>MSSCAGCLLSACFVCSFDFFPDLLKLLHFDSGLFFMKL</sequence>
<name>V6I1D8_9LEPT</name>
<protein>
    <submittedName>
        <fullName evidence="1">Uncharacterized protein</fullName>
    </submittedName>
</protein>
<reference evidence="1" key="1">
    <citation type="submission" date="2013-05" db="EMBL/GenBank/DDBJ databases">
        <authorList>
            <person name="Harkins D.M."/>
            <person name="Durkin A.S."/>
            <person name="Brinkac L.M."/>
            <person name="Haft D.H."/>
            <person name="Selengut J.D."/>
            <person name="Sanka R."/>
            <person name="DePew J."/>
            <person name="Purushe J."/>
            <person name="Hartskeerl R.A."/>
            <person name="Ahmed A."/>
            <person name="van der Linden H."/>
            <person name="Goris M.G.A."/>
            <person name="Vinetz J.M."/>
            <person name="Sutton G.G."/>
            <person name="Nierman W.C."/>
            <person name="Fouts D.E."/>
        </authorList>
    </citation>
    <scope>NUCLEOTIDE SEQUENCE [LARGE SCALE GENOMIC DNA]</scope>
    <source>
        <strain evidence="1">L 60</strain>
    </source>
</reference>
<comment type="caution">
    <text evidence="1">The sequence shown here is derived from an EMBL/GenBank/DDBJ whole genome shotgun (WGS) entry which is preliminary data.</text>
</comment>
<evidence type="ECO:0000313" key="1">
    <source>
        <dbReference type="EMBL" id="EQA63636.1"/>
    </source>
</evidence>
<dbReference type="Proteomes" id="UP000018747">
    <property type="component" value="Unassembled WGS sequence"/>
</dbReference>
<organism evidence="1 2">
    <name type="scientific">Leptospira alexanderi serovar Manhao 3 str. L 60</name>
    <dbReference type="NCBI Taxonomy" id="1049759"/>
    <lineage>
        <taxon>Bacteria</taxon>
        <taxon>Pseudomonadati</taxon>
        <taxon>Spirochaetota</taxon>
        <taxon>Spirochaetia</taxon>
        <taxon>Leptospirales</taxon>
        <taxon>Leptospiraceae</taxon>
        <taxon>Leptospira</taxon>
    </lineage>
</organism>
<proteinExistence type="predicted"/>
<dbReference type="EMBL" id="AHMT02000017">
    <property type="protein sequence ID" value="EQA63636.1"/>
    <property type="molecule type" value="Genomic_DNA"/>
</dbReference>
<accession>V6I1D8</accession>
<dbReference type="AlphaFoldDB" id="V6I1D8"/>